<comment type="subcellular location">
    <subcellularLocation>
        <location evidence="1">Cytoplasm</location>
        <location evidence="1">Nucleoid</location>
    </subcellularLocation>
</comment>
<evidence type="ECO:0000313" key="8">
    <source>
        <dbReference type="Proteomes" id="UP000076959"/>
    </source>
</evidence>
<feature type="domain" description="DNA-binding protein H-NS-like C-terminal" evidence="6">
    <location>
        <begin position="65"/>
        <end position="109"/>
    </location>
</feature>
<evidence type="ECO:0000313" key="7">
    <source>
        <dbReference type="EMBL" id="OAF06209.1"/>
    </source>
</evidence>
<protein>
    <submittedName>
        <fullName evidence="7">Histidinol phosphate phosphatase</fullName>
    </submittedName>
</protein>
<dbReference type="SMART" id="SM00528">
    <property type="entry name" value="HNS"/>
    <property type="match status" value="1"/>
</dbReference>
<keyword evidence="4" id="KW-0238">DNA-binding</keyword>
<dbReference type="GO" id="GO:0001217">
    <property type="term" value="F:DNA-binding transcription repressor activity"/>
    <property type="evidence" value="ECO:0007669"/>
    <property type="project" value="TreeGrafter"/>
</dbReference>
<evidence type="ECO:0000256" key="3">
    <source>
        <dbReference type="ARBA" id="ARBA00022490"/>
    </source>
</evidence>
<evidence type="ECO:0000256" key="4">
    <source>
        <dbReference type="ARBA" id="ARBA00023125"/>
    </source>
</evidence>
<dbReference type="InterPro" id="IPR027444">
    <property type="entry name" value="H-NS_C_dom"/>
</dbReference>
<dbReference type="OrthoDB" id="5297879at2"/>
<dbReference type="AlphaFoldDB" id="A0A176YJP9"/>
<evidence type="ECO:0000256" key="1">
    <source>
        <dbReference type="ARBA" id="ARBA00004453"/>
    </source>
</evidence>
<accession>A0A176YJP9</accession>
<dbReference type="EMBL" id="LUUB01000078">
    <property type="protein sequence ID" value="OAF06209.1"/>
    <property type="molecule type" value="Genomic_DNA"/>
</dbReference>
<dbReference type="RefSeq" id="WP_063703343.1">
    <property type="nucleotide sequence ID" value="NZ_LUUB01000078.1"/>
</dbReference>
<dbReference type="PANTHER" id="PTHR38097:SF2">
    <property type="entry name" value="DNA-BINDING PROTEIN STPA"/>
    <property type="match status" value="1"/>
</dbReference>
<feature type="region of interest" description="Disordered" evidence="5">
    <location>
        <begin position="47"/>
        <end position="88"/>
    </location>
</feature>
<feature type="region of interest" description="Disordered" evidence="5">
    <location>
        <begin position="108"/>
        <end position="131"/>
    </location>
</feature>
<proteinExistence type="inferred from homology"/>
<keyword evidence="8" id="KW-1185">Reference proteome</keyword>
<dbReference type="SUPFAM" id="SSF81273">
    <property type="entry name" value="H-NS histone-like proteins"/>
    <property type="match status" value="1"/>
</dbReference>
<dbReference type="Gene3D" id="4.10.430.10">
    <property type="entry name" value="Histone-like protein H-NS, C-terminal domain"/>
    <property type="match status" value="1"/>
</dbReference>
<dbReference type="Proteomes" id="UP000076959">
    <property type="component" value="Unassembled WGS sequence"/>
</dbReference>
<evidence type="ECO:0000256" key="2">
    <source>
        <dbReference type="ARBA" id="ARBA00010610"/>
    </source>
</evidence>
<comment type="similarity">
    <text evidence="2">Belongs to the histone-like protein H-NS family.</text>
</comment>
<dbReference type="InterPro" id="IPR037150">
    <property type="entry name" value="H-NS_C_dom_sf"/>
</dbReference>
<organism evidence="7 8">
    <name type="scientific">Bradyrhizobium centrolobii</name>
    <dbReference type="NCBI Taxonomy" id="1505087"/>
    <lineage>
        <taxon>Bacteria</taxon>
        <taxon>Pseudomonadati</taxon>
        <taxon>Pseudomonadota</taxon>
        <taxon>Alphaproteobacteria</taxon>
        <taxon>Hyphomicrobiales</taxon>
        <taxon>Nitrobacteraceae</taxon>
        <taxon>Bradyrhizobium</taxon>
    </lineage>
</organism>
<dbReference type="GO" id="GO:0009295">
    <property type="term" value="C:nucleoid"/>
    <property type="evidence" value="ECO:0007669"/>
    <property type="project" value="UniProtKB-SubCell"/>
</dbReference>
<dbReference type="STRING" id="1505087.AYJ54_21330"/>
<dbReference type="GO" id="GO:0003680">
    <property type="term" value="F:minor groove of adenine-thymine-rich DNA binding"/>
    <property type="evidence" value="ECO:0007669"/>
    <property type="project" value="TreeGrafter"/>
</dbReference>
<keyword evidence="3" id="KW-0963">Cytoplasm</keyword>
<dbReference type="GO" id="GO:0003681">
    <property type="term" value="F:bent DNA binding"/>
    <property type="evidence" value="ECO:0007669"/>
    <property type="project" value="TreeGrafter"/>
</dbReference>
<comment type="caution">
    <text evidence="7">The sequence shown here is derived from an EMBL/GenBank/DDBJ whole genome shotgun (WGS) entry which is preliminary data.</text>
</comment>
<dbReference type="PANTHER" id="PTHR38097">
    <property type="match status" value="1"/>
</dbReference>
<dbReference type="Pfam" id="PF00816">
    <property type="entry name" value="Histone_HNS"/>
    <property type="match status" value="1"/>
</dbReference>
<dbReference type="GO" id="GO:0005829">
    <property type="term" value="C:cytosol"/>
    <property type="evidence" value="ECO:0007669"/>
    <property type="project" value="TreeGrafter"/>
</dbReference>
<gene>
    <name evidence="7" type="ORF">AYJ54_21330</name>
</gene>
<evidence type="ECO:0000256" key="5">
    <source>
        <dbReference type="SAM" id="MobiDB-lite"/>
    </source>
</evidence>
<sequence length="131" mass="15262">MNHKLNFDSMSVDELWQLHEEIGRVLSARLTTEKRELEKRLAQLHREDDARQAEMQSSSGLVRRRRKYPEVLPKYRNPTTTETWSGRGKQPRWLVAALKTGRRIEEFAIAQSGTGKRKPGERRQKGHASRA</sequence>
<evidence type="ECO:0000259" key="6">
    <source>
        <dbReference type="SMART" id="SM00528"/>
    </source>
</evidence>
<feature type="compositionally biased region" description="Basic residues" evidence="5">
    <location>
        <begin position="115"/>
        <end position="131"/>
    </location>
</feature>
<reference evidence="7 8" key="1">
    <citation type="submission" date="2016-03" db="EMBL/GenBank/DDBJ databases">
        <title>Draft Genome Sequence of the Strain BR 10245 (Bradyrhizobium sp.) isolated from nodules of Centrolobium paraense.</title>
        <authorList>
            <person name="Simoes-Araujo J.L.Sr."/>
            <person name="Barauna A.C."/>
            <person name="Silva K."/>
            <person name="Zilli J.E."/>
        </authorList>
    </citation>
    <scope>NUCLEOTIDE SEQUENCE [LARGE SCALE GENOMIC DNA]</scope>
    <source>
        <strain evidence="7 8">BR 10245</strain>
    </source>
</reference>
<name>A0A176YJP9_9BRAD</name>
<dbReference type="GO" id="GO:0032993">
    <property type="term" value="C:protein-DNA complex"/>
    <property type="evidence" value="ECO:0007669"/>
    <property type="project" value="TreeGrafter"/>
</dbReference>
<dbReference type="GO" id="GO:0000976">
    <property type="term" value="F:transcription cis-regulatory region binding"/>
    <property type="evidence" value="ECO:0007669"/>
    <property type="project" value="TreeGrafter"/>
</dbReference>